<reference evidence="2" key="1">
    <citation type="submission" date="2021-06" db="EMBL/GenBank/DDBJ databases">
        <title>Comparative genomics, transcriptomics and evolutionary studies reveal genomic signatures of adaptation to plant cell wall in hemibiotrophic fungi.</title>
        <authorList>
            <consortium name="DOE Joint Genome Institute"/>
            <person name="Baroncelli R."/>
            <person name="Diaz J.F."/>
            <person name="Benocci T."/>
            <person name="Peng M."/>
            <person name="Battaglia E."/>
            <person name="Haridas S."/>
            <person name="Andreopoulos W."/>
            <person name="Labutti K."/>
            <person name="Pangilinan J."/>
            <person name="Floch G.L."/>
            <person name="Makela M.R."/>
            <person name="Henrissat B."/>
            <person name="Grigoriev I.V."/>
            <person name="Crouch J.A."/>
            <person name="De Vries R.P."/>
            <person name="Sukno S.A."/>
            <person name="Thon M.R."/>
        </authorList>
    </citation>
    <scope>NUCLEOTIDE SEQUENCE</scope>
    <source>
        <strain evidence="2">CBS 193.32</strain>
    </source>
</reference>
<dbReference type="PANTHER" id="PTHR44167">
    <property type="entry name" value="OVARIAN-SPECIFIC SERINE/THREONINE-PROTEIN KINASE LOK-RELATED"/>
    <property type="match status" value="1"/>
</dbReference>
<dbReference type="GO" id="GO:0005524">
    <property type="term" value="F:ATP binding"/>
    <property type="evidence" value="ECO:0007669"/>
    <property type="project" value="InterPro"/>
</dbReference>
<dbReference type="GO" id="GO:0005634">
    <property type="term" value="C:nucleus"/>
    <property type="evidence" value="ECO:0007669"/>
    <property type="project" value="TreeGrafter"/>
</dbReference>
<evidence type="ECO:0000313" key="3">
    <source>
        <dbReference type="Proteomes" id="UP001224890"/>
    </source>
</evidence>
<feature type="domain" description="Protein kinase" evidence="1">
    <location>
        <begin position="1"/>
        <end position="314"/>
    </location>
</feature>
<dbReference type="PROSITE" id="PS50011">
    <property type="entry name" value="PROTEIN_KINASE_DOM"/>
    <property type="match status" value="1"/>
</dbReference>
<accession>A0AAJ0AH45</accession>
<dbReference type="EMBL" id="JAHMHR010000040">
    <property type="protein sequence ID" value="KAK1672242.1"/>
    <property type="molecule type" value="Genomic_DNA"/>
</dbReference>
<keyword evidence="2" id="KW-0808">Transferase</keyword>
<gene>
    <name evidence="2" type="ORF">BDP55DRAFT_558911</name>
</gene>
<dbReference type="Pfam" id="PF00069">
    <property type="entry name" value="Pkinase"/>
    <property type="match status" value="1"/>
</dbReference>
<sequence>MSTVVGVHGRSYTIGEVLRQRRSDLVPLIIKAKSKEEVFILKSVTKEDYDLSLRLATHFASCRRLRMHTDCNPEEGILIYPYYQDTLLSLIEGDGNLPTAERKKILRGTAEAIQELHTKGWIHCDIKPDNILVNWTCDDQGTKTVTDVALGDFDIAYELPSGQLSRRTRSAIGNVMWRSPEGQTGITSKASDVFSFGLVCIYVFGGGKLLLIDDYEELTRDGITAEQDIITRHFSYFGPAPEELFEQASNEKWTRALRSASAAAEGGVRDQPGLRFTNWSAELGREAQDLISGMTNLNPTSRIPIEEVIKHRWLQGTP</sequence>
<dbReference type="InterPro" id="IPR011009">
    <property type="entry name" value="Kinase-like_dom_sf"/>
</dbReference>
<proteinExistence type="predicted"/>
<keyword evidence="3" id="KW-1185">Reference proteome</keyword>
<dbReference type="GO" id="GO:0004674">
    <property type="term" value="F:protein serine/threonine kinase activity"/>
    <property type="evidence" value="ECO:0007669"/>
    <property type="project" value="TreeGrafter"/>
</dbReference>
<dbReference type="RefSeq" id="XP_060426245.1">
    <property type="nucleotide sequence ID" value="XM_060569852.1"/>
</dbReference>
<dbReference type="SUPFAM" id="SSF56112">
    <property type="entry name" value="Protein kinase-like (PK-like)"/>
    <property type="match status" value="1"/>
</dbReference>
<dbReference type="PANTHER" id="PTHR44167:SF24">
    <property type="entry name" value="SERINE_THREONINE-PROTEIN KINASE CHK2"/>
    <property type="match status" value="1"/>
</dbReference>
<dbReference type="Proteomes" id="UP001224890">
    <property type="component" value="Unassembled WGS sequence"/>
</dbReference>
<protein>
    <submittedName>
        <fullName evidence="2">Kinase-like domain-containing protein</fullName>
    </submittedName>
</protein>
<dbReference type="SMART" id="SM00220">
    <property type="entry name" value="S_TKc"/>
    <property type="match status" value="1"/>
</dbReference>
<evidence type="ECO:0000259" key="1">
    <source>
        <dbReference type="PROSITE" id="PS50011"/>
    </source>
</evidence>
<evidence type="ECO:0000313" key="2">
    <source>
        <dbReference type="EMBL" id="KAK1672242.1"/>
    </source>
</evidence>
<dbReference type="AlphaFoldDB" id="A0AAJ0AH45"/>
<dbReference type="InterPro" id="IPR000719">
    <property type="entry name" value="Prot_kinase_dom"/>
</dbReference>
<organism evidence="2 3">
    <name type="scientific">Colletotrichum godetiae</name>
    <dbReference type="NCBI Taxonomy" id="1209918"/>
    <lineage>
        <taxon>Eukaryota</taxon>
        <taxon>Fungi</taxon>
        <taxon>Dikarya</taxon>
        <taxon>Ascomycota</taxon>
        <taxon>Pezizomycotina</taxon>
        <taxon>Sordariomycetes</taxon>
        <taxon>Hypocreomycetidae</taxon>
        <taxon>Glomerellales</taxon>
        <taxon>Glomerellaceae</taxon>
        <taxon>Colletotrichum</taxon>
        <taxon>Colletotrichum acutatum species complex</taxon>
    </lineage>
</organism>
<comment type="caution">
    <text evidence="2">The sequence shown here is derived from an EMBL/GenBank/DDBJ whole genome shotgun (WGS) entry which is preliminary data.</text>
</comment>
<dbReference type="Gene3D" id="1.10.510.10">
    <property type="entry name" value="Transferase(Phosphotransferase) domain 1"/>
    <property type="match status" value="1"/>
</dbReference>
<dbReference type="GeneID" id="85454378"/>
<dbReference type="GO" id="GO:0044773">
    <property type="term" value="P:mitotic DNA damage checkpoint signaling"/>
    <property type="evidence" value="ECO:0007669"/>
    <property type="project" value="TreeGrafter"/>
</dbReference>
<name>A0AAJ0AH45_9PEZI</name>
<keyword evidence="2" id="KW-0418">Kinase</keyword>